<evidence type="ECO:0000256" key="4">
    <source>
        <dbReference type="ARBA" id="ARBA00022807"/>
    </source>
</evidence>
<dbReference type="GeneID" id="108560115"/>
<dbReference type="SUPFAM" id="SSF54001">
    <property type="entry name" value="Cysteine proteinases"/>
    <property type="match status" value="1"/>
</dbReference>
<evidence type="ECO:0000313" key="6">
    <source>
        <dbReference type="Proteomes" id="UP000695000"/>
    </source>
</evidence>
<dbReference type="InterPro" id="IPR003653">
    <property type="entry name" value="Peptidase_C48_C"/>
</dbReference>
<proteinExistence type="inferred from homology"/>
<feature type="domain" description="Ubiquitin-like protease family profile" evidence="5">
    <location>
        <begin position="411"/>
        <end position="573"/>
    </location>
</feature>
<evidence type="ECO:0000313" key="7">
    <source>
        <dbReference type="RefSeq" id="XP_017773058.1"/>
    </source>
</evidence>
<gene>
    <name evidence="7" type="primary">LOC108560115</name>
</gene>
<dbReference type="PANTHER" id="PTHR12606">
    <property type="entry name" value="SENTRIN/SUMO-SPECIFIC PROTEASE"/>
    <property type="match status" value="1"/>
</dbReference>
<dbReference type="Gene3D" id="3.40.395.10">
    <property type="entry name" value="Adenoviral Proteinase, Chain A"/>
    <property type="match status" value="1"/>
</dbReference>
<name>A0ABM1MEQ8_NICVS</name>
<comment type="similarity">
    <text evidence="1">Belongs to the peptidase C48 family.</text>
</comment>
<dbReference type="RefSeq" id="XP_017773058.1">
    <property type="nucleotide sequence ID" value="XM_017917569.1"/>
</dbReference>
<accession>A0ABM1MEQ8</accession>
<dbReference type="PANTHER" id="PTHR12606:SF141">
    <property type="entry name" value="GH15225P-RELATED"/>
    <property type="match status" value="1"/>
</dbReference>
<keyword evidence="4" id="KW-0788">Thiol protease</keyword>
<evidence type="ECO:0000256" key="2">
    <source>
        <dbReference type="ARBA" id="ARBA00022670"/>
    </source>
</evidence>
<evidence type="ECO:0000259" key="5">
    <source>
        <dbReference type="PROSITE" id="PS50600"/>
    </source>
</evidence>
<keyword evidence="6" id="KW-1185">Reference proteome</keyword>
<evidence type="ECO:0000256" key="3">
    <source>
        <dbReference type="ARBA" id="ARBA00022801"/>
    </source>
</evidence>
<evidence type="ECO:0000256" key="1">
    <source>
        <dbReference type="ARBA" id="ARBA00005234"/>
    </source>
</evidence>
<sequence>MEFLQYIRSLLTAGAPSRKRSASDVLEFPNNIKHKKVHRNPEDKWLCEPSLTSDTCINLMEPTDLGLTTSWKKFSSTSNLKTIVINDDVDEIDDEDIVANDESNDKMSKSLKLTSTPNVSLFKENGIDDIKFKKFRDSIKRPIKKQSIYNNKSFKAKDSPLINNMKKQMHSNTQSFSKKIFPLDFGFRLDEKKKYEELLNKSRSSLLDVSSIYGTPVGKISPKMRTREILKLATKSLLPIEDLTNGESSKPKLSTKDTIIKVLDDLDSEVIAIEDCDSDVEIVPSPPSPKPDIKVDRVNSLRTTVHPHEPQHSDWITNIIKKHAEEIAKRQKEIELRKSRLDEIQRINNECRAKLLETQVQKCLHIKEIVLPVEEPTTKLPQLTEEQEAKVSAALNRSKNMDAVLASKFSLNISRRDMMTLSGLNWLNDEVINFYMNLIIQRGKIGKFPSAFAFNTFFYPKLLKDGHSSIRRWTRKVDVFSHDLICVPIHMSMHWCMAVIDFRSKFIGYYDSMGKPNHQCTDALLRYLQEEHLDKKKCEFDASGWKLRCVRDIPQQMNGSDCGMFSCTYAEFLSRNAQFTFSQEDMQYLRRKMVVEIMEGKLLIN</sequence>
<keyword evidence="3" id="KW-0378">Hydrolase</keyword>
<organism evidence="6 7">
    <name type="scientific">Nicrophorus vespilloides</name>
    <name type="common">Boreal carrion beetle</name>
    <dbReference type="NCBI Taxonomy" id="110193"/>
    <lineage>
        <taxon>Eukaryota</taxon>
        <taxon>Metazoa</taxon>
        <taxon>Ecdysozoa</taxon>
        <taxon>Arthropoda</taxon>
        <taxon>Hexapoda</taxon>
        <taxon>Insecta</taxon>
        <taxon>Pterygota</taxon>
        <taxon>Neoptera</taxon>
        <taxon>Endopterygota</taxon>
        <taxon>Coleoptera</taxon>
        <taxon>Polyphaga</taxon>
        <taxon>Staphyliniformia</taxon>
        <taxon>Silphidae</taxon>
        <taxon>Nicrophorinae</taxon>
        <taxon>Nicrophorus</taxon>
    </lineage>
</organism>
<dbReference type="Proteomes" id="UP000695000">
    <property type="component" value="Unplaced"/>
</dbReference>
<reference evidence="7" key="1">
    <citation type="submission" date="2025-08" db="UniProtKB">
        <authorList>
            <consortium name="RefSeq"/>
        </authorList>
    </citation>
    <scope>IDENTIFICATION</scope>
    <source>
        <tissue evidence="7">Whole Larva</tissue>
    </source>
</reference>
<protein>
    <submittedName>
        <fullName evidence="7">Sentrin-specific protease-like</fullName>
    </submittedName>
</protein>
<keyword evidence="2" id="KW-0645">Protease</keyword>
<dbReference type="PROSITE" id="PS50600">
    <property type="entry name" value="ULP_PROTEASE"/>
    <property type="match status" value="1"/>
</dbReference>
<dbReference type="Pfam" id="PF02902">
    <property type="entry name" value="Peptidase_C48"/>
    <property type="match status" value="1"/>
</dbReference>
<dbReference type="InterPro" id="IPR038765">
    <property type="entry name" value="Papain-like_cys_pep_sf"/>
</dbReference>